<evidence type="ECO:0000256" key="3">
    <source>
        <dbReference type="PROSITE-ProRule" id="PRU00464"/>
    </source>
</evidence>
<dbReference type="OrthoDB" id="9784774at2"/>
<dbReference type="PROSITE" id="PS00892">
    <property type="entry name" value="HIT_1"/>
    <property type="match status" value="1"/>
</dbReference>
<feature type="domain" description="HIT" evidence="4">
    <location>
        <begin position="5"/>
        <end position="115"/>
    </location>
</feature>
<keyword evidence="6" id="KW-1185">Reference proteome</keyword>
<feature type="short sequence motif" description="Histidine triad motif" evidence="2 3">
    <location>
        <begin position="97"/>
        <end position="101"/>
    </location>
</feature>
<organism evidence="5 6">
    <name type="scientific">Kineobactrum sediminis</name>
    <dbReference type="NCBI Taxonomy" id="1905677"/>
    <lineage>
        <taxon>Bacteria</taxon>
        <taxon>Pseudomonadati</taxon>
        <taxon>Pseudomonadota</taxon>
        <taxon>Gammaproteobacteria</taxon>
        <taxon>Cellvibrionales</taxon>
        <taxon>Halieaceae</taxon>
        <taxon>Kineobactrum</taxon>
    </lineage>
</organism>
<name>A0A2N5XYV9_9GAMM</name>
<dbReference type="InterPro" id="IPR019808">
    <property type="entry name" value="Histidine_triad_CS"/>
</dbReference>
<dbReference type="EMBL" id="PKLZ01000014">
    <property type="protein sequence ID" value="PLW81312.1"/>
    <property type="molecule type" value="Genomic_DNA"/>
</dbReference>
<dbReference type="PRINTS" id="PR00332">
    <property type="entry name" value="HISTRIAD"/>
</dbReference>
<reference evidence="6" key="1">
    <citation type="submission" date="2017-11" db="EMBL/GenBank/DDBJ databases">
        <title>The draft genome sequence of Chromatocurvus sp. F02.</title>
        <authorList>
            <person name="Du Z.-J."/>
            <person name="Chang Y.-Q."/>
        </authorList>
    </citation>
    <scope>NUCLEOTIDE SEQUENCE [LARGE SCALE GENOMIC DNA]</scope>
    <source>
        <strain evidence="6">F02</strain>
    </source>
</reference>
<dbReference type="Gene3D" id="3.30.428.10">
    <property type="entry name" value="HIT-like"/>
    <property type="match status" value="1"/>
</dbReference>
<sequence length="115" mass="12224">MTDTIFGKIINGEIPAERLYEDEHCIAINDINPQAPVHALVIPKTCIARLVDAQPDDQALLGHLLLAAGKVADKLGVADAFRLIINNGAGAGQTVFHLHLHIMAGKPLAEGDMAD</sequence>
<dbReference type="AlphaFoldDB" id="A0A2N5XYV9"/>
<dbReference type="CDD" id="cd01276">
    <property type="entry name" value="PKCI_related"/>
    <property type="match status" value="1"/>
</dbReference>
<dbReference type="RefSeq" id="WP_101522513.1">
    <property type="nucleotide sequence ID" value="NZ_PKLZ01000014.1"/>
</dbReference>
<gene>
    <name evidence="5" type="ORF">CWI75_15880</name>
</gene>
<dbReference type="SUPFAM" id="SSF54197">
    <property type="entry name" value="HIT-like"/>
    <property type="match status" value="1"/>
</dbReference>
<dbReference type="GO" id="GO:0003824">
    <property type="term" value="F:catalytic activity"/>
    <property type="evidence" value="ECO:0007669"/>
    <property type="project" value="InterPro"/>
</dbReference>
<protein>
    <submittedName>
        <fullName evidence="5">Histidine triad nucleotide-binding protein</fullName>
    </submittedName>
</protein>
<dbReference type="InterPro" id="IPR036265">
    <property type="entry name" value="HIT-like_sf"/>
</dbReference>
<accession>A0A2N5XYV9</accession>
<dbReference type="InterPro" id="IPR011146">
    <property type="entry name" value="HIT-like"/>
</dbReference>
<dbReference type="PROSITE" id="PS51084">
    <property type="entry name" value="HIT_2"/>
    <property type="match status" value="1"/>
</dbReference>
<dbReference type="InterPro" id="IPR001310">
    <property type="entry name" value="Histidine_triad_HIT"/>
</dbReference>
<evidence type="ECO:0000256" key="1">
    <source>
        <dbReference type="PIRSR" id="PIRSR601310-1"/>
    </source>
</evidence>
<comment type="caution">
    <text evidence="5">The sequence shown here is derived from an EMBL/GenBank/DDBJ whole genome shotgun (WGS) entry which is preliminary data.</text>
</comment>
<evidence type="ECO:0000313" key="6">
    <source>
        <dbReference type="Proteomes" id="UP000234845"/>
    </source>
</evidence>
<evidence type="ECO:0000256" key="2">
    <source>
        <dbReference type="PIRSR" id="PIRSR601310-3"/>
    </source>
</evidence>
<evidence type="ECO:0000313" key="5">
    <source>
        <dbReference type="EMBL" id="PLW81312.1"/>
    </source>
</evidence>
<proteinExistence type="predicted"/>
<dbReference type="Proteomes" id="UP000234845">
    <property type="component" value="Unassembled WGS sequence"/>
</dbReference>
<dbReference type="Pfam" id="PF01230">
    <property type="entry name" value="HIT"/>
    <property type="match status" value="1"/>
</dbReference>
<dbReference type="PANTHER" id="PTHR23089">
    <property type="entry name" value="HISTIDINE TRIAD HIT PROTEIN"/>
    <property type="match status" value="1"/>
</dbReference>
<feature type="active site" description="Tele-AMP-histidine intermediate" evidence="1">
    <location>
        <position position="99"/>
    </location>
</feature>
<evidence type="ECO:0000259" key="4">
    <source>
        <dbReference type="PROSITE" id="PS51084"/>
    </source>
</evidence>